<dbReference type="Proteomes" id="UP000662373">
    <property type="component" value="Unassembled WGS sequence"/>
</dbReference>
<keyword evidence="1" id="KW-0732">Signal</keyword>
<dbReference type="Pfam" id="PF18962">
    <property type="entry name" value="Por_Secre_tail"/>
    <property type="match status" value="1"/>
</dbReference>
<evidence type="ECO:0000256" key="1">
    <source>
        <dbReference type="ARBA" id="ARBA00022729"/>
    </source>
</evidence>
<evidence type="ECO:0000313" key="3">
    <source>
        <dbReference type="EMBL" id="MBJ7882238.1"/>
    </source>
</evidence>
<dbReference type="InterPro" id="IPR026444">
    <property type="entry name" value="Secre_tail"/>
</dbReference>
<sequence length="149" mass="16579">MLAVAYGGYVRIFENVNNVWTQAGENILDSNWNISLSSDANVIAIGDIFNDDNGANSGDVIIYDLRAVLSTDSFKVDYFSFFPNPVKDILSVKLNEGLVFKQINLYNIQGQYLFSAKTKVISTKNLQNGMYFIEVETDSGKSAKKIVVE</sequence>
<comment type="caution">
    <text evidence="3">The sequence shown here is derived from an EMBL/GenBank/DDBJ whole genome shotgun (WGS) entry which is preliminary data.</text>
</comment>
<dbReference type="AlphaFoldDB" id="A0A934NJA4"/>
<dbReference type="NCBIfam" id="TIGR04183">
    <property type="entry name" value="Por_Secre_tail"/>
    <property type="match status" value="1"/>
</dbReference>
<name>A0A934NJA4_9FLAO</name>
<accession>A0A934NJA4</accession>
<gene>
    <name evidence="3" type="ORF">JEM65_16515</name>
</gene>
<organism evidence="3 4">
    <name type="scientific">Gelidibacter salicanalis</name>
    <dbReference type="NCBI Taxonomy" id="291193"/>
    <lineage>
        <taxon>Bacteria</taxon>
        <taxon>Pseudomonadati</taxon>
        <taxon>Bacteroidota</taxon>
        <taxon>Flavobacteriia</taxon>
        <taxon>Flavobacteriales</taxon>
        <taxon>Flavobacteriaceae</taxon>
        <taxon>Gelidibacter</taxon>
    </lineage>
</organism>
<dbReference type="RefSeq" id="WP_199601975.1">
    <property type="nucleotide sequence ID" value="NZ_JAEHJZ010000041.1"/>
</dbReference>
<reference evidence="3 4" key="1">
    <citation type="submission" date="2020-09" db="EMBL/GenBank/DDBJ databases">
        <title>Draft genome of Gelidibacter salicanalis PAMC21136.</title>
        <authorList>
            <person name="Park H."/>
        </authorList>
    </citation>
    <scope>NUCLEOTIDE SEQUENCE [LARGE SCALE GENOMIC DNA]</scope>
    <source>
        <strain evidence="3 4">PAMC21136</strain>
    </source>
</reference>
<evidence type="ECO:0000313" key="4">
    <source>
        <dbReference type="Proteomes" id="UP000662373"/>
    </source>
</evidence>
<proteinExistence type="predicted"/>
<protein>
    <submittedName>
        <fullName evidence="3">T9SS type A sorting domain-containing protein</fullName>
    </submittedName>
</protein>
<evidence type="ECO:0000259" key="2">
    <source>
        <dbReference type="Pfam" id="PF18962"/>
    </source>
</evidence>
<keyword evidence="4" id="KW-1185">Reference proteome</keyword>
<dbReference type="EMBL" id="JAEHJZ010000041">
    <property type="protein sequence ID" value="MBJ7882238.1"/>
    <property type="molecule type" value="Genomic_DNA"/>
</dbReference>
<feature type="domain" description="Secretion system C-terminal sorting" evidence="2">
    <location>
        <begin position="82"/>
        <end position="148"/>
    </location>
</feature>